<dbReference type="PROSITE" id="PS51371">
    <property type="entry name" value="CBS"/>
    <property type="match status" value="4"/>
</dbReference>
<dbReference type="EMBL" id="AP025592">
    <property type="protein sequence ID" value="BDG09149.1"/>
    <property type="molecule type" value="Genomic_DNA"/>
</dbReference>
<sequence>MDAVTAKRVRIYLGEDDRVGREPAHLALVEWLQREGARGASAFRAVEGFGGGGELHVSHLVDVARRLPILVEWVDDPRVVDRLLTRACALVPRALVTVETVEVAQGPLRLRPLPHRLTAADVMTREVASVPPGAPLREVVELALRAPWRGVPVVEEGRPVGMITGGDLVTRGGLPVRLDLLPALDTPELSRLLERLGGEGRTAADVMSRPAVAVGADMPLPWVAEVMAHRKLKRVPVVDREGRLAGVVTRLDLLRSVAGGFSAGEVPAREAWVEAGAPIRALVRHDVPVLPPDAPLPEVLRAVLSTPVGRAIVAGAGGRALGVVSDAALLDRVTPSFRALALQSLTRRAPPASLEPAELAGEQHALARTASELMGDAAQVREDGTLAEAVSLSLEGGHDLLCVTDGEGRLVGALDRADLLRGLVGAGPREGR</sequence>
<dbReference type="SUPFAM" id="SSF54631">
    <property type="entry name" value="CBS-domain pair"/>
    <property type="match status" value="2"/>
</dbReference>
<keyword evidence="2 3" id="KW-0129">CBS domain</keyword>
<reference evidence="6" key="1">
    <citation type="journal article" date="2022" name="Int. J. Syst. Evol. Microbiol.">
        <title>Anaeromyxobacter oryzae sp. nov., Anaeromyxobacter diazotrophicus sp. nov. and Anaeromyxobacter paludicola sp. nov., isolated from paddy soils.</title>
        <authorList>
            <person name="Itoh H."/>
            <person name="Xu Z."/>
            <person name="Mise K."/>
            <person name="Masuda Y."/>
            <person name="Ushijima N."/>
            <person name="Hayakawa C."/>
            <person name="Shiratori Y."/>
            <person name="Senoo K."/>
        </authorList>
    </citation>
    <scope>NUCLEOTIDE SEQUENCE [LARGE SCALE GENOMIC DNA]</scope>
    <source>
        <strain evidence="6">Red630</strain>
    </source>
</reference>
<evidence type="ECO:0000313" key="5">
    <source>
        <dbReference type="EMBL" id="BDG09149.1"/>
    </source>
</evidence>
<dbReference type="Pfam" id="PF00571">
    <property type="entry name" value="CBS"/>
    <property type="match status" value="4"/>
</dbReference>
<dbReference type="CDD" id="cd02205">
    <property type="entry name" value="CBS_pair_SF"/>
    <property type="match status" value="2"/>
</dbReference>
<keyword evidence="6" id="KW-1185">Reference proteome</keyword>
<feature type="domain" description="CBS" evidence="4">
    <location>
        <begin position="123"/>
        <end position="180"/>
    </location>
</feature>
<dbReference type="PANTHER" id="PTHR43080:SF29">
    <property type="entry name" value="OS02G0818000 PROTEIN"/>
    <property type="match status" value="1"/>
</dbReference>
<accession>A0ABM7XBB8</accession>
<evidence type="ECO:0000256" key="2">
    <source>
        <dbReference type="ARBA" id="ARBA00023122"/>
    </source>
</evidence>
<dbReference type="InterPro" id="IPR003793">
    <property type="entry name" value="UPF0166"/>
</dbReference>
<dbReference type="InterPro" id="IPR051257">
    <property type="entry name" value="Diverse_CBS-Domain"/>
</dbReference>
<evidence type="ECO:0000313" key="6">
    <source>
        <dbReference type="Proteomes" id="UP001162734"/>
    </source>
</evidence>
<dbReference type="PANTHER" id="PTHR43080">
    <property type="entry name" value="CBS DOMAIN-CONTAINING PROTEIN CBSX3, MITOCHONDRIAL"/>
    <property type="match status" value="1"/>
</dbReference>
<name>A0ABM7XBB8_9BACT</name>
<dbReference type="InterPro" id="IPR000644">
    <property type="entry name" value="CBS_dom"/>
</dbReference>
<dbReference type="InterPro" id="IPR011322">
    <property type="entry name" value="N-reg_PII-like_a/b"/>
</dbReference>
<dbReference type="RefSeq" id="WP_248340842.1">
    <property type="nucleotide sequence ID" value="NZ_AP025592.1"/>
</dbReference>
<feature type="domain" description="CBS" evidence="4">
    <location>
        <begin position="373"/>
        <end position="431"/>
    </location>
</feature>
<evidence type="ECO:0000259" key="4">
    <source>
        <dbReference type="PROSITE" id="PS51371"/>
    </source>
</evidence>
<dbReference type="InterPro" id="IPR046342">
    <property type="entry name" value="CBS_dom_sf"/>
</dbReference>
<dbReference type="Gene3D" id="3.30.70.120">
    <property type="match status" value="1"/>
</dbReference>
<feature type="domain" description="CBS" evidence="4">
    <location>
        <begin position="282"/>
        <end position="340"/>
    </location>
</feature>
<gene>
    <name evidence="5" type="ORF">AMPC_22620</name>
</gene>
<dbReference type="InterPro" id="IPR015867">
    <property type="entry name" value="N-reg_PII/ATP_PRibTrfase_C"/>
</dbReference>
<dbReference type="SUPFAM" id="SSF54913">
    <property type="entry name" value="GlnB-like"/>
    <property type="match status" value="1"/>
</dbReference>
<dbReference type="Gene3D" id="3.10.580.10">
    <property type="entry name" value="CBS-domain"/>
    <property type="match status" value="2"/>
</dbReference>
<comment type="similarity">
    <text evidence="1">Belongs to the UPF0166 family.</text>
</comment>
<protein>
    <recommendedName>
        <fullName evidence="4">CBS domain-containing protein</fullName>
    </recommendedName>
</protein>
<evidence type="ECO:0000256" key="3">
    <source>
        <dbReference type="PROSITE-ProRule" id="PRU00703"/>
    </source>
</evidence>
<proteinExistence type="inferred from homology"/>
<dbReference type="SMART" id="SM00116">
    <property type="entry name" value="CBS"/>
    <property type="match status" value="4"/>
</dbReference>
<feature type="domain" description="CBS" evidence="4">
    <location>
        <begin position="207"/>
        <end position="263"/>
    </location>
</feature>
<dbReference type="Proteomes" id="UP001162734">
    <property type="component" value="Chromosome"/>
</dbReference>
<dbReference type="Pfam" id="PF02641">
    <property type="entry name" value="DUF190"/>
    <property type="match status" value="1"/>
</dbReference>
<evidence type="ECO:0000256" key="1">
    <source>
        <dbReference type="ARBA" id="ARBA00010554"/>
    </source>
</evidence>
<organism evidence="5 6">
    <name type="scientific">Anaeromyxobacter paludicola</name>
    <dbReference type="NCBI Taxonomy" id="2918171"/>
    <lineage>
        <taxon>Bacteria</taxon>
        <taxon>Pseudomonadati</taxon>
        <taxon>Myxococcota</taxon>
        <taxon>Myxococcia</taxon>
        <taxon>Myxococcales</taxon>
        <taxon>Cystobacterineae</taxon>
        <taxon>Anaeromyxobacteraceae</taxon>
        <taxon>Anaeromyxobacter</taxon>
    </lineage>
</organism>